<keyword evidence="3" id="KW-1185">Reference proteome</keyword>
<accession>A0ABT9U322</accession>
<reference evidence="2 3" key="1">
    <citation type="submission" date="2023-07" db="EMBL/GenBank/DDBJ databases">
        <title>Sorghum-associated microbial communities from plants grown in Nebraska, USA.</title>
        <authorList>
            <person name="Schachtman D."/>
        </authorList>
    </citation>
    <scope>NUCLEOTIDE SEQUENCE [LARGE SCALE GENOMIC DNA]</scope>
    <source>
        <strain evidence="2 3">CC482</strain>
    </source>
</reference>
<protein>
    <submittedName>
        <fullName evidence="2">Uncharacterized protein</fullName>
    </submittedName>
</protein>
<proteinExistence type="predicted"/>
<sequence>MDDIREIPQPDIPEIEEREFPEFEQSTPHPDDVDTQVCT</sequence>
<comment type="caution">
    <text evidence="2">The sequence shown here is derived from an EMBL/GenBank/DDBJ whole genome shotgun (WGS) entry which is preliminary data.</text>
</comment>
<name>A0ABT9U322_PAEHA</name>
<evidence type="ECO:0000313" key="3">
    <source>
        <dbReference type="Proteomes" id="UP001229346"/>
    </source>
</evidence>
<dbReference type="Proteomes" id="UP001229346">
    <property type="component" value="Unassembled WGS sequence"/>
</dbReference>
<evidence type="ECO:0000256" key="1">
    <source>
        <dbReference type="SAM" id="MobiDB-lite"/>
    </source>
</evidence>
<evidence type="ECO:0000313" key="2">
    <source>
        <dbReference type="EMBL" id="MDQ0114030.1"/>
    </source>
</evidence>
<dbReference type="EMBL" id="JAUSSU010000006">
    <property type="protein sequence ID" value="MDQ0114030.1"/>
    <property type="molecule type" value="Genomic_DNA"/>
</dbReference>
<gene>
    <name evidence="2" type="ORF">J2T15_003473</name>
</gene>
<feature type="region of interest" description="Disordered" evidence="1">
    <location>
        <begin position="1"/>
        <end position="39"/>
    </location>
</feature>
<organism evidence="2 3">
    <name type="scientific">Paenibacillus harenae</name>
    <dbReference type="NCBI Taxonomy" id="306543"/>
    <lineage>
        <taxon>Bacteria</taxon>
        <taxon>Bacillati</taxon>
        <taxon>Bacillota</taxon>
        <taxon>Bacilli</taxon>
        <taxon>Bacillales</taxon>
        <taxon>Paenibacillaceae</taxon>
        <taxon>Paenibacillus</taxon>
    </lineage>
</organism>